<dbReference type="EMBL" id="ON191531">
    <property type="protein sequence ID" value="URG17433.1"/>
    <property type="molecule type" value="Genomic_DNA"/>
</dbReference>
<keyword evidence="2" id="KW-1185">Reference proteome</keyword>
<evidence type="ECO:0000313" key="2">
    <source>
        <dbReference type="Proteomes" id="UP001057233"/>
    </source>
</evidence>
<reference evidence="1" key="1">
    <citation type="submission" date="2022-04" db="EMBL/GenBank/DDBJ databases">
        <authorList>
            <person name="Hwangbo M."/>
            <person name="Wang B."/>
            <person name="Gill J.J."/>
            <person name="Chu K.-H."/>
            <person name="Young R."/>
        </authorList>
    </citation>
    <scope>NUCLEOTIDE SEQUENCE</scope>
</reference>
<dbReference type="SUPFAM" id="SSF53474">
    <property type="entry name" value="alpha/beta-Hydrolases"/>
    <property type="match status" value="1"/>
</dbReference>
<keyword evidence="1" id="KW-0378">Hydrolase</keyword>
<protein>
    <submittedName>
        <fullName evidence="1">Hydrolase fold protein</fullName>
    </submittedName>
</protein>
<sequence>MTDDRTVILAAGGTGESYPGDVRTEVTGMLKNVTDHVDPNKFRVQWVGYDASYGNPTSYMISKTQLKARLRSLISYYRNCALLGYSQSADAMGELAADLVREGRGDWLKGLAFLGDPARHSRDYIGTRDPGGYGIVGMRGRESYGSIPLFQAANPGDPIPGASDDSLLRDIADFTPMFQVSDPVKSGLAVLDTLNSKGWQNYATHWWEWPVAWRRWNTAKAEANAYMPRIILPSGFVLNPSGGKHTDYANVSPKGFEKPFTTVIANYLNAL</sequence>
<dbReference type="Gene3D" id="3.40.50.1820">
    <property type="entry name" value="alpha/beta hydrolase"/>
    <property type="match status" value="1"/>
</dbReference>
<dbReference type="InterPro" id="IPR029058">
    <property type="entry name" value="AB_hydrolase_fold"/>
</dbReference>
<gene>
    <name evidence="1" type="ORF">Mbo2_063</name>
</gene>
<name>A0A9E7IGM5_9CAUD</name>
<proteinExistence type="predicted"/>
<dbReference type="GO" id="GO:0016787">
    <property type="term" value="F:hydrolase activity"/>
    <property type="evidence" value="ECO:0007669"/>
    <property type="project" value="UniProtKB-KW"/>
</dbReference>
<accession>A0A9E7IGM5</accession>
<evidence type="ECO:0000313" key="1">
    <source>
        <dbReference type="EMBL" id="URG17433.1"/>
    </source>
</evidence>
<organism evidence="1 2">
    <name type="scientific">Rhodococcus phage Mbo2</name>
    <dbReference type="NCBI Taxonomy" id="2936911"/>
    <lineage>
        <taxon>Viruses</taxon>
        <taxon>Duplodnaviria</taxon>
        <taxon>Heunggongvirae</taxon>
        <taxon>Uroviricota</taxon>
        <taxon>Caudoviricetes</taxon>
        <taxon>Caudoviricetes incertae sedis</taxon>
        <taxon>Mboduovirus</taxon>
        <taxon>Mboduovirus mbo2</taxon>
    </lineage>
</organism>
<dbReference type="Proteomes" id="UP001057233">
    <property type="component" value="Segment"/>
</dbReference>